<comment type="catalytic activity">
    <reaction evidence="8 9">
        <text>a quinone + sn-glycerol 3-phosphate = dihydroxyacetone phosphate + a quinol</text>
        <dbReference type="Rhea" id="RHEA:18977"/>
        <dbReference type="ChEBI" id="CHEBI:24646"/>
        <dbReference type="ChEBI" id="CHEBI:57597"/>
        <dbReference type="ChEBI" id="CHEBI:57642"/>
        <dbReference type="ChEBI" id="CHEBI:132124"/>
        <dbReference type="EC" id="1.1.5.3"/>
    </reaction>
</comment>
<dbReference type="GO" id="GO:0019563">
    <property type="term" value="P:glycerol catabolic process"/>
    <property type="evidence" value="ECO:0007669"/>
    <property type="project" value="UniProtKB-UniPathway"/>
</dbReference>
<evidence type="ECO:0000256" key="1">
    <source>
        <dbReference type="ARBA" id="ARBA00001974"/>
    </source>
</evidence>
<evidence type="ECO:0000256" key="4">
    <source>
        <dbReference type="ARBA" id="ARBA00022630"/>
    </source>
</evidence>
<dbReference type="STRING" id="1220589.CD32_19870"/>
<dbReference type="SUPFAM" id="SSF54373">
    <property type="entry name" value="FAD-linked reductases, C-terminal domain"/>
    <property type="match status" value="1"/>
</dbReference>
<sequence>MNFSVLNRHEQIDRATDETFDLLVIGGGITGAGIALDAAARGLSVVLLEMQDFAEGTSSRSTKLVHGGLRYLKQFEIKEVAELGRERAIVYENGPHVTTPVWMLLPFHKGGTFGKFTTALGLKVYDVLAGVKKGERRFMLSQEETMEREPLVKKDGLLGGGVYVEYRTDDARLTIEVMKAANERGAVLFNYMKAVGINTTNLAFKEVVGEDQLTGKSHTFKARKVVNAAGPWVDEVRKMDEEVSGKHLILSKGVHVVFDQSDFPLKQAIYFDTEDGRMVFAIPREGKAYVGTTDTFYEGDPKDIKAEQSDIDYLLKAIAYMFPTTNLTQEHIESTWAGVRPLIHEEGKGPSEISRKDEIWQSAGGVITIAGGKLTGYRKMAEKIVNLIVKQLEGEYGKTYRPCTTKKIPISGGDLSGSKHFEAYIQQSIKKGMAHGLTEKESERLARLYGTNIDTVLSYTKKAKGLPPMIYAELLYGIHHESVAKPEDFFVRRTGTMFFNIATVETYKEAVIEEMQRIFGWKEEEKTKYTNELEAELAKVKV</sequence>
<comment type="caution">
    <text evidence="12">The sequence shown here is derived from an EMBL/GenBank/DDBJ whole genome shotgun (WGS) entry which is preliminary data.</text>
</comment>
<feature type="domain" description="FAD dependent oxidoreductase" evidence="10">
    <location>
        <begin position="21"/>
        <end position="345"/>
    </location>
</feature>
<dbReference type="GO" id="GO:0009331">
    <property type="term" value="C:glycerol-3-phosphate dehydrogenase (FAD) complex"/>
    <property type="evidence" value="ECO:0007669"/>
    <property type="project" value="UniProtKB-UniRule"/>
</dbReference>
<comment type="similarity">
    <text evidence="3 9">Belongs to the FAD-dependent glycerol-3-phosphate dehydrogenase family.</text>
</comment>
<dbReference type="InterPro" id="IPR031656">
    <property type="entry name" value="DAO_C"/>
</dbReference>
<keyword evidence="5" id="KW-0319">Glycerol metabolism</keyword>
<evidence type="ECO:0000256" key="3">
    <source>
        <dbReference type="ARBA" id="ARBA00007330"/>
    </source>
</evidence>
<evidence type="ECO:0000256" key="9">
    <source>
        <dbReference type="RuleBase" id="RU361217"/>
    </source>
</evidence>
<evidence type="ECO:0000313" key="13">
    <source>
        <dbReference type="Proteomes" id="UP000030437"/>
    </source>
</evidence>
<keyword evidence="7 9" id="KW-0560">Oxidoreductase</keyword>
<accession>A0A0A3IFL1</accession>
<proteinExistence type="inferred from homology"/>
<comment type="cofactor">
    <cofactor evidence="1 9">
        <name>FAD</name>
        <dbReference type="ChEBI" id="CHEBI:57692"/>
    </cofactor>
</comment>
<dbReference type="SUPFAM" id="SSF51905">
    <property type="entry name" value="FAD/NAD(P)-binding domain"/>
    <property type="match status" value="1"/>
</dbReference>
<dbReference type="Pfam" id="PF01266">
    <property type="entry name" value="DAO"/>
    <property type="match status" value="1"/>
</dbReference>
<evidence type="ECO:0000256" key="7">
    <source>
        <dbReference type="ARBA" id="ARBA00023002"/>
    </source>
</evidence>
<dbReference type="UniPathway" id="UPA00618">
    <property type="reaction ID" value="UER00674"/>
</dbReference>
<dbReference type="InterPro" id="IPR036188">
    <property type="entry name" value="FAD/NAD-bd_sf"/>
</dbReference>
<dbReference type="PANTHER" id="PTHR11985">
    <property type="entry name" value="GLYCEROL-3-PHOSPHATE DEHYDROGENASE"/>
    <property type="match status" value="1"/>
</dbReference>
<dbReference type="PANTHER" id="PTHR11985:SF35">
    <property type="entry name" value="ANAEROBIC GLYCEROL-3-PHOSPHATE DEHYDROGENASE SUBUNIT A"/>
    <property type="match status" value="1"/>
</dbReference>
<dbReference type="Gene3D" id="3.30.9.10">
    <property type="entry name" value="D-Amino Acid Oxidase, subunit A, domain 2"/>
    <property type="match status" value="1"/>
</dbReference>
<dbReference type="InterPro" id="IPR006076">
    <property type="entry name" value="FAD-dep_OxRdtase"/>
</dbReference>
<evidence type="ECO:0000256" key="2">
    <source>
        <dbReference type="ARBA" id="ARBA00004977"/>
    </source>
</evidence>
<dbReference type="EMBL" id="JPVP01000060">
    <property type="protein sequence ID" value="KGR81613.1"/>
    <property type="molecule type" value="Genomic_DNA"/>
</dbReference>
<dbReference type="RefSeq" id="WP_036158154.1">
    <property type="nucleotide sequence ID" value="NZ_AVCX01000001.1"/>
</dbReference>
<dbReference type="PRINTS" id="PR01001">
    <property type="entry name" value="FADG3PDH"/>
</dbReference>
<dbReference type="GO" id="GO:0046168">
    <property type="term" value="P:glycerol-3-phosphate catabolic process"/>
    <property type="evidence" value="ECO:0007669"/>
    <property type="project" value="TreeGrafter"/>
</dbReference>
<evidence type="ECO:0000259" key="10">
    <source>
        <dbReference type="Pfam" id="PF01266"/>
    </source>
</evidence>
<evidence type="ECO:0000256" key="8">
    <source>
        <dbReference type="ARBA" id="ARBA00049055"/>
    </source>
</evidence>
<dbReference type="PROSITE" id="PS00977">
    <property type="entry name" value="FAD_G3PDH_1"/>
    <property type="match status" value="1"/>
</dbReference>
<dbReference type="InterPro" id="IPR038299">
    <property type="entry name" value="DAO_C_sf"/>
</dbReference>
<dbReference type="EC" id="1.1.5.3" evidence="9"/>
<dbReference type="InterPro" id="IPR000447">
    <property type="entry name" value="G3P_DH_FAD-dep"/>
</dbReference>
<dbReference type="GO" id="GO:0004368">
    <property type="term" value="F:glycerol-3-phosphate dehydrogenase (quinone) activity"/>
    <property type="evidence" value="ECO:0007669"/>
    <property type="project" value="UniProtKB-EC"/>
</dbReference>
<dbReference type="eggNOG" id="COG0578">
    <property type="taxonomic scope" value="Bacteria"/>
</dbReference>
<feature type="domain" description="Alpha-glycerophosphate oxidase C-terminal" evidence="11">
    <location>
        <begin position="403"/>
        <end position="526"/>
    </location>
</feature>
<evidence type="ECO:0000256" key="6">
    <source>
        <dbReference type="ARBA" id="ARBA00022827"/>
    </source>
</evidence>
<keyword evidence="4 9" id="KW-0285">Flavoprotein</keyword>
<gene>
    <name evidence="12" type="ORF">CD32_19870</name>
</gene>
<organism evidence="12 13">
    <name type="scientific">Lysinibacillus odysseyi 34hs-1 = NBRC 100172</name>
    <dbReference type="NCBI Taxonomy" id="1220589"/>
    <lineage>
        <taxon>Bacteria</taxon>
        <taxon>Bacillati</taxon>
        <taxon>Bacillota</taxon>
        <taxon>Bacilli</taxon>
        <taxon>Bacillales</taxon>
        <taxon>Bacillaceae</taxon>
        <taxon>Lysinibacillus</taxon>
    </lineage>
</organism>
<keyword evidence="13" id="KW-1185">Reference proteome</keyword>
<dbReference type="Gene3D" id="1.10.8.870">
    <property type="entry name" value="Alpha-glycerophosphate oxidase, cap domain"/>
    <property type="match status" value="1"/>
</dbReference>
<reference evidence="12 13" key="1">
    <citation type="submission" date="2014-02" db="EMBL/GenBank/DDBJ databases">
        <title>Draft genome sequence of Lysinibacillus odysseyi NBRC 100172.</title>
        <authorList>
            <person name="Zhang F."/>
            <person name="Wang G."/>
            <person name="Zhang L."/>
        </authorList>
    </citation>
    <scope>NUCLEOTIDE SEQUENCE [LARGE SCALE GENOMIC DNA]</scope>
    <source>
        <strain evidence="12 13">NBRC 100172</strain>
    </source>
</reference>
<dbReference type="Gene3D" id="3.50.50.60">
    <property type="entry name" value="FAD/NAD(P)-binding domain"/>
    <property type="match status" value="1"/>
</dbReference>
<evidence type="ECO:0000256" key="5">
    <source>
        <dbReference type="ARBA" id="ARBA00022798"/>
    </source>
</evidence>
<keyword evidence="6" id="KW-0274">FAD</keyword>
<evidence type="ECO:0000313" key="12">
    <source>
        <dbReference type="EMBL" id="KGR81613.1"/>
    </source>
</evidence>
<evidence type="ECO:0000259" key="11">
    <source>
        <dbReference type="Pfam" id="PF16901"/>
    </source>
</evidence>
<comment type="pathway">
    <text evidence="2">Polyol metabolism; glycerol degradation via glycerol kinase pathway; glycerone phosphate from sn-glycerol 3-phosphate (aerobic route): step 1/1.</text>
</comment>
<dbReference type="PROSITE" id="PS00978">
    <property type="entry name" value="FAD_G3PDH_2"/>
    <property type="match status" value="1"/>
</dbReference>
<dbReference type="AlphaFoldDB" id="A0A0A3IFL1"/>
<protein>
    <recommendedName>
        <fullName evidence="9">Glycerol-3-phosphate dehydrogenase</fullName>
        <ecNumber evidence="9">1.1.5.3</ecNumber>
    </recommendedName>
</protein>
<dbReference type="Pfam" id="PF16901">
    <property type="entry name" value="DAO_C"/>
    <property type="match status" value="1"/>
</dbReference>
<dbReference type="Proteomes" id="UP000030437">
    <property type="component" value="Unassembled WGS sequence"/>
</dbReference>
<dbReference type="OrthoDB" id="9766796at2"/>
<name>A0A0A3IFL1_9BACI</name>